<reference evidence="9 10" key="1">
    <citation type="journal article" date="2020" name="G3 (Bethesda)">
        <title>Improved Reference Genome for Cyclotella cryptica CCMP332, a Model for Cell Wall Morphogenesis, Salinity Adaptation, and Lipid Production in Diatoms (Bacillariophyta).</title>
        <authorList>
            <person name="Roberts W.R."/>
            <person name="Downey K.M."/>
            <person name="Ruck E.C."/>
            <person name="Traller J.C."/>
            <person name="Alverson A.J."/>
        </authorList>
    </citation>
    <scope>NUCLEOTIDE SEQUENCE [LARGE SCALE GENOMIC DNA]</scope>
    <source>
        <strain evidence="9 10">CCMP332</strain>
    </source>
</reference>
<name>A0ABD3NVX3_9STRA</name>
<proteinExistence type="predicted"/>
<accession>A0ABD3NVX3</accession>
<evidence type="ECO:0000256" key="5">
    <source>
        <dbReference type="ARBA" id="ARBA00022786"/>
    </source>
</evidence>
<dbReference type="EC" id="2.3.2.26" evidence="3"/>
<keyword evidence="10" id="KW-1185">Reference proteome</keyword>
<dbReference type="Proteomes" id="UP001516023">
    <property type="component" value="Unassembled WGS sequence"/>
</dbReference>
<dbReference type="SUPFAM" id="SSF56204">
    <property type="entry name" value="Hect, E3 ligase catalytic domain"/>
    <property type="match status" value="1"/>
</dbReference>
<evidence type="ECO:0000313" key="10">
    <source>
        <dbReference type="Proteomes" id="UP001516023"/>
    </source>
</evidence>
<dbReference type="GO" id="GO:0061630">
    <property type="term" value="F:ubiquitin protein ligase activity"/>
    <property type="evidence" value="ECO:0007669"/>
    <property type="project" value="UniProtKB-EC"/>
</dbReference>
<evidence type="ECO:0000256" key="3">
    <source>
        <dbReference type="ARBA" id="ARBA00012485"/>
    </source>
</evidence>
<evidence type="ECO:0000313" key="9">
    <source>
        <dbReference type="EMBL" id="KAL3779777.1"/>
    </source>
</evidence>
<keyword evidence="4" id="KW-0808">Transferase</keyword>
<organism evidence="9 10">
    <name type="scientific">Cyclotella cryptica</name>
    <dbReference type="NCBI Taxonomy" id="29204"/>
    <lineage>
        <taxon>Eukaryota</taxon>
        <taxon>Sar</taxon>
        <taxon>Stramenopiles</taxon>
        <taxon>Ochrophyta</taxon>
        <taxon>Bacillariophyta</taxon>
        <taxon>Coscinodiscophyceae</taxon>
        <taxon>Thalassiosirophycidae</taxon>
        <taxon>Stephanodiscales</taxon>
        <taxon>Stephanodiscaceae</taxon>
        <taxon>Cyclotella</taxon>
    </lineage>
</organism>
<dbReference type="InterPro" id="IPR035983">
    <property type="entry name" value="Hect_E3_ubiquitin_ligase"/>
</dbReference>
<dbReference type="InterPro" id="IPR000569">
    <property type="entry name" value="HECT_dom"/>
</dbReference>
<dbReference type="PANTHER" id="PTHR11254:SF440">
    <property type="entry name" value="E3 UBIQUITIN-PROTEIN LIGASE NEDD-4"/>
    <property type="match status" value="1"/>
</dbReference>
<feature type="active site" description="Glycyl thioester intermediate" evidence="6">
    <location>
        <position position="813"/>
    </location>
</feature>
<dbReference type="Gene3D" id="3.90.1750.10">
    <property type="entry name" value="Hect, E3 ligase catalytic domains"/>
    <property type="match status" value="1"/>
</dbReference>
<keyword evidence="5 6" id="KW-0833">Ubl conjugation pathway</keyword>
<dbReference type="Gene3D" id="3.30.2410.10">
    <property type="entry name" value="Hect, E3 ligase catalytic domain"/>
    <property type="match status" value="1"/>
</dbReference>
<feature type="compositionally biased region" description="Low complexity" evidence="7">
    <location>
        <begin position="276"/>
        <end position="287"/>
    </location>
</feature>
<feature type="compositionally biased region" description="Low complexity" evidence="7">
    <location>
        <begin position="186"/>
        <end position="211"/>
    </location>
</feature>
<dbReference type="InterPro" id="IPR050409">
    <property type="entry name" value="E3_ubiq-protein_ligase"/>
</dbReference>
<feature type="region of interest" description="Disordered" evidence="7">
    <location>
        <begin position="184"/>
        <end position="218"/>
    </location>
</feature>
<dbReference type="Pfam" id="PF00632">
    <property type="entry name" value="HECT"/>
    <property type="match status" value="1"/>
</dbReference>
<dbReference type="CDD" id="cd00078">
    <property type="entry name" value="HECTc"/>
    <property type="match status" value="1"/>
</dbReference>
<dbReference type="PROSITE" id="PS50237">
    <property type="entry name" value="HECT"/>
    <property type="match status" value="1"/>
</dbReference>
<gene>
    <name evidence="9" type="ORF">HJC23_005994</name>
</gene>
<evidence type="ECO:0000256" key="6">
    <source>
        <dbReference type="PROSITE-ProRule" id="PRU00104"/>
    </source>
</evidence>
<evidence type="ECO:0000256" key="2">
    <source>
        <dbReference type="ARBA" id="ARBA00004906"/>
    </source>
</evidence>
<feature type="non-terminal residue" evidence="9">
    <location>
        <position position="1"/>
    </location>
</feature>
<dbReference type="AlphaFoldDB" id="A0ABD3NVX3"/>
<dbReference type="PANTHER" id="PTHR11254">
    <property type="entry name" value="HECT DOMAIN UBIQUITIN-PROTEIN LIGASE"/>
    <property type="match status" value="1"/>
</dbReference>
<comment type="caution">
    <text evidence="9">The sequence shown here is derived from an EMBL/GenBank/DDBJ whole genome shotgun (WGS) entry which is preliminary data.</text>
</comment>
<dbReference type="SMART" id="SM00119">
    <property type="entry name" value="HECTc"/>
    <property type="match status" value="1"/>
</dbReference>
<comment type="catalytic activity">
    <reaction evidence="1">
        <text>S-ubiquitinyl-[E2 ubiquitin-conjugating enzyme]-L-cysteine + [acceptor protein]-L-lysine = [E2 ubiquitin-conjugating enzyme]-L-cysteine + N(6)-ubiquitinyl-[acceptor protein]-L-lysine.</text>
        <dbReference type="EC" id="2.3.2.26"/>
    </reaction>
</comment>
<sequence>RTWSLPCNNQNVDHATPITLSPKNNKLNHHHTVNTNTNPWDPPPPQPAIKATAAPPYIPPREIEPEPVPNNVDRPRRFHRVESSFLPMLRRTMPRIDGAGPTQVFRVQIPHEVRPGQEFQVIAGTRTVRVRCPMESRGGQYLQITVPPDPIARPNTQGMAVLTSATGEEGGGAVRMTAEVMAVNEQQQQQQQNRSSPPSSNSSSTTHPPTTYMVTVPPGIRPGMQFAVDIEGQRMMVTCPANVQAGMNLRILPPAPAPPSAPLLQSHGVSLDRPPDLQSSSHTSSLPPSSPPMMQMFEVVVPPGVRPNQPFSLLANGQRVLVTCPPHVRPGQKIRFQLPISNNNNNDSEQNSPSVQLSYDSIKDGWARTIRVTDMKFQWVRMNENGEIDPATHSRFDIKHSAYTRRLVFLEGNDPRMRTGLLELVNADESSVDSSVKKSSGVEVVRYSEIAEAHQRSYEEKAAWFQEICCKRLRVDWSDGHIRINIRRDHLLHDSIEAVMSLGREDLRKIWRFEFLGEMGIDAGGLAREFYELVTQSIFDADTGLWLSNSTNQMAMRINPASEISCPEDHLIYFRFLGRVMGKALFDGHLVKGHMVRHLYKHILGWPITFEDLELADEEYYNSLKSLLQVENVEDMCLDFTFTEDAMGMNKVVELKEGGAGINVTNENLPEFLECNLKYHMMDRVKPQLTELLLGFYDVIPEPLLTIFDFQELELLMCGMPTIDIDDWMKNTTYQGYFEQLGEKSKTCMWFWEIVREEFDQETRARLLQFVTGTSGVPSRGFSVLQGNDGNIRQFCINGVTKEYSLYPKSHTCFNRIDLPVYSSKDELRDKLKIAIATSATGFDIE</sequence>
<evidence type="ECO:0000256" key="4">
    <source>
        <dbReference type="ARBA" id="ARBA00022679"/>
    </source>
</evidence>
<evidence type="ECO:0000256" key="1">
    <source>
        <dbReference type="ARBA" id="ARBA00000885"/>
    </source>
</evidence>
<dbReference type="FunFam" id="3.30.2160.10:FF:000002">
    <property type="entry name" value="Putative Ubiquitin-protein ligase E3C"/>
    <property type="match status" value="1"/>
</dbReference>
<dbReference type="Gene3D" id="3.30.2160.10">
    <property type="entry name" value="Hect, E3 ligase catalytic domain"/>
    <property type="match status" value="1"/>
</dbReference>
<dbReference type="FunFam" id="3.30.2410.10:FF:000009">
    <property type="entry name" value="Probable E3 ubiquitin-protein ligase HECTD2"/>
    <property type="match status" value="1"/>
</dbReference>
<evidence type="ECO:0000259" key="8">
    <source>
        <dbReference type="PROSITE" id="PS50237"/>
    </source>
</evidence>
<protein>
    <recommendedName>
        <fullName evidence="3">HECT-type E3 ubiquitin transferase</fullName>
        <ecNumber evidence="3">2.3.2.26</ecNumber>
    </recommendedName>
</protein>
<dbReference type="EMBL" id="JABMIG020000375">
    <property type="protein sequence ID" value="KAL3779777.1"/>
    <property type="molecule type" value="Genomic_DNA"/>
</dbReference>
<evidence type="ECO:0000256" key="7">
    <source>
        <dbReference type="SAM" id="MobiDB-lite"/>
    </source>
</evidence>
<feature type="domain" description="HECT" evidence="8">
    <location>
        <begin position="503"/>
        <end position="846"/>
    </location>
</feature>
<feature type="region of interest" description="Disordered" evidence="7">
    <location>
        <begin position="258"/>
        <end position="291"/>
    </location>
</feature>
<comment type="pathway">
    <text evidence="2">Protein modification; protein ubiquitination.</text>
</comment>